<geneLocation type="plasmid" evidence="2">
    <name>1</name>
</geneLocation>
<reference evidence="2" key="1">
    <citation type="submission" date="2019-12" db="EMBL/GenBank/DDBJ databases">
        <authorList>
            <person name="Cremers G."/>
        </authorList>
    </citation>
    <scope>NUCLEOTIDE SEQUENCE</scope>
    <source>
        <strain evidence="2">Mbul2</strain>
        <plasmid evidence="2">1</plasmid>
    </source>
</reference>
<protein>
    <recommendedName>
        <fullName evidence="1">Resolvase/invertase-type recombinase catalytic domain-containing protein</fullName>
    </recommendedName>
</protein>
<gene>
    <name evidence="2" type="ORF">MBLL_01952</name>
</gene>
<evidence type="ECO:0000313" key="2">
    <source>
        <dbReference type="EMBL" id="CAA2140086.1"/>
    </source>
</evidence>
<organism evidence="2">
    <name type="scientific">Methylobacterium bullatum</name>
    <dbReference type="NCBI Taxonomy" id="570505"/>
    <lineage>
        <taxon>Bacteria</taxon>
        <taxon>Pseudomonadati</taxon>
        <taxon>Pseudomonadota</taxon>
        <taxon>Alphaproteobacteria</taxon>
        <taxon>Hyphomicrobiales</taxon>
        <taxon>Methylobacteriaceae</taxon>
        <taxon>Methylobacterium</taxon>
    </lineage>
</organism>
<dbReference type="Gene3D" id="1.10.10.60">
    <property type="entry name" value="Homeodomain-like"/>
    <property type="match status" value="1"/>
</dbReference>
<name>A0A679K5D5_9HYPH</name>
<sequence length="69" mass="7654">MLEFLRRFIKERQREGIERATGSGVYAGSKRRVDRDRIMTLSKAGNGAAAIAVALGRSGMQVCRVLRES</sequence>
<dbReference type="InterPro" id="IPR006119">
    <property type="entry name" value="Resolv_N"/>
</dbReference>
<accession>A0A679K5D5</accession>
<dbReference type="EMBL" id="LR743510">
    <property type="protein sequence ID" value="CAA2140086.1"/>
    <property type="molecule type" value="Genomic_DNA"/>
</dbReference>
<feature type="domain" description="Resolvase/invertase-type recombinase catalytic" evidence="1">
    <location>
        <begin position="1"/>
        <end position="24"/>
    </location>
</feature>
<dbReference type="AlphaFoldDB" id="A0A679K5D5"/>
<dbReference type="PROSITE" id="PS51736">
    <property type="entry name" value="RECOMBINASES_3"/>
    <property type="match status" value="1"/>
</dbReference>
<dbReference type="GO" id="GO:0000150">
    <property type="term" value="F:DNA strand exchange activity"/>
    <property type="evidence" value="ECO:0007669"/>
    <property type="project" value="InterPro"/>
</dbReference>
<keyword evidence="2" id="KW-0614">Plasmid</keyword>
<evidence type="ECO:0000259" key="1">
    <source>
        <dbReference type="PROSITE" id="PS51736"/>
    </source>
</evidence>
<proteinExistence type="predicted"/>
<dbReference type="GO" id="GO:0003677">
    <property type="term" value="F:DNA binding"/>
    <property type="evidence" value="ECO:0007669"/>
    <property type="project" value="InterPro"/>
</dbReference>